<organism evidence="12 13">
    <name type="scientific">Streptantibioticus cattleyicolor (strain ATCC 35852 / DSM 46488 / JCM 4925 / NBRC 14057 / NRRL 8057)</name>
    <name type="common">Streptomyces cattleya</name>
    <dbReference type="NCBI Taxonomy" id="1003195"/>
    <lineage>
        <taxon>Bacteria</taxon>
        <taxon>Bacillati</taxon>
        <taxon>Actinomycetota</taxon>
        <taxon>Actinomycetes</taxon>
        <taxon>Kitasatosporales</taxon>
        <taxon>Streptomycetaceae</taxon>
        <taxon>Streptantibioticus</taxon>
    </lineage>
</organism>
<dbReference type="Gene3D" id="3.40.710.10">
    <property type="entry name" value="DD-peptidase/beta-lactamase superfamily"/>
    <property type="match status" value="1"/>
</dbReference>
<evidence type="ECO:0000259" key="11">
    <source>
        <dbReference type="Pfam" id="PF00768"/>
    </source>
</evidence>
<keyword evidence="6" id="KW-0961">Cell wall biogenesis/degradation</keyword>
<feature type="binding site" evidence="8">
    <location>
        <position position="257"/>
    </location>
    <ligand>
        <name>substrate</name>
    </ligand>
</feature>
<evidence type="ECO:0000256" key="7">
    <source>
        <dbReference type="PIRSR" id="PIRSR618044-1"/>
    </source>
</evidence>
<reference evidence="13" key="1">
    <citation type="submission" date="2011-12" db="EMBL/GenBank/DDBJ databases">
        <title>Complete genome sequence of Streptomyces cattleya strain DSM 46488.</title>
        <authorList>
            <person name="Ou H.-Y."/>
            <person name="Li P."/>
            <person name="Zhao C."/>
            <person name="O'Hagan D."/>
            <person name="Deng Z."/>
        </authorList>
    </citation>
    <scope>NUCLEOTIDE SEQUENCE [LARGE SCALE GENOMIC DNA]</scope>
    <source>
        <strain evidence="13">ATCC 35852 / DSM 46488 / JCM 4925 / NBRC 14057 / NRRL 8057</strain>
    </source>
</reference>
<evidence type="ECO:0000256" key="10">
    <source>
        <dbReference type="SAM" id="SignalP"/>
    </source>
</evidence>
<dbReference type="InterPro" id="IPR012338">
    <property type="entry name" value="Beta-lactam/transpept-like"/>
</dbReference>
<feature type="active site" evidence="7">
    <location>
        <position position="144"/>
    </location>
</feature>
<keyword evidence="12" id="KW-0121">Carboxypeptidase</keyword>
<feature type="signal peptide" evidence="10">
    <location>
        <begin position="1"/>
        <end position="46"/>
    </location>
</feature>
<feature type="chain" id="PRO_5003373785" evidence="10">
    <location>
        <begin position="47"/>
        <end position="321"/>
    </location>
</feature>
<dbReference type="InterPro" id="IPR018044">
    <property type="entry name" value="Peptidase_S11"/>
</dbReference>
<dbReference type="InterPro" id="IPR001967">
    <property type="entry name" value="Peptidase_S11_N"/>
</dbReference>
<evidence type="ECO:0000256" key="4">
    <source>
        <dbReference type="ARBA" id="ARBA00022960"/>
    </source>
</evidence>
<accession>G8WYV0</accession>
<evidence type="ECO:0000256" key="5">
    <source>
        <dbReference type="ARBA" id="ARBA00022984"/>
    </source>
</evidence>
<dbReference type="AlphaFoldDB" id="F8K302"/>
<dbReference type="MEROPS" id="S11.004"/>
<evidence type="ECO:0000256" key="9">
    <source>
        <dbReference type="RuleBase" id="RU004016"/>
    </source>
</evidence>
<keyword evidence="4" id="KW-0133">Cell shape</keyword>
<dbReference type="PANTHER" id="PTHR21581">
    <property type="entry name" value="D-ALANYL-D-ALANINE CARBOXYPEPTIDASE"/>
    <property type="match status" value="1"/>
</dbReference>
<dbReference type="OrthoDB" id="3530815at2"/>
<evidence type="ECO:0000313" key="12">
    <source>
        <dbReference type="EMBL" id="AEW92491.1"/>
    </source>
</evidence>
<protein>
    <submittedName>
        <fullName evidence="12">D-alanyl-D-alanine carboxypeptidase</fullName>
    </submittedName>
</protein>
<dbReference type="GO" id="GO:0009252">
    <property type="term" value="P:peptidoglycan biosynthetic process"/>
    <property type="evidence" value="ECO:0007669"/>
    <property type="project" value="UniProtKB-KW"/>
</dbReference>
<dbReference type="Proteomes" id="UP000007842">
    <property type="component" value="Chromosome"/>
</dbReference>
<evidence type="ECO:0000256" key="8">
    <source>
        <dbReference type="PIRSR" id="PIRSR618044-2"/>
    </source>
</evidence>
<dbReference type="GO" id="GO:0008360">
    <property type="term" value="P:regulation of cell shape"/>
    <property type="evidence" value="ECO:0007669"/>
    <property type="project" value="UniProtKB-KW"/>
</dbReference>
<dbReference type="PANTHER" id="PTHR21581:SF33">
    <property type="entry name" value="D-ALANYL-D-ALANINE CARBOXYPEPTIDASE DACB"/>
    <property type="match status" value="1"/>
</dbReference>
<feature type="active site" description="Acyl-ester intermediate" evidence="7">
    <location>
        <position position="83"/>
    </location>
</feature>
<keyword evidence="13" id="KW-1185">Reference proteome</keyword>
<evidence type="ECO:0000256" key="1">
    <source>
        <dbReference type="ARBA" id="ARBA00007164"/>
    </source>
</evidence>
<keyword evidence="3" id="KW-0378">Hydrolase</keyword>
<gene>
    <name evidence="12" type="ordered locus">SCATT_01200</name>
</gene>
<dbReference type="Pfam" id="PF00768">
    <property type="entry name" value="Peptidase_S11"/>
    <property type="match status" value="1"/>
</dbReference>
<keyword evidence="2 10" id="KW-0732">Signal</keyword>
<accession>F8K302</accession>
<dbReference type="KEGG" id="sct:SCAT_0113"/>
<evidence type="ECO:0000313" key="13">
    <source>
        <dbReference type="Proteomes" id="UP000007842"/>
    </source>
</evidence>
<evidence type="ECO:0000256" key="3">
    <source>
        <dbReference type="ARBA" id="ARBA00022801"/>
    </source>
</evidence>
<dbReference type="GO" id="GO:0009002">
    <property type="term" value="F:serine-type D-Ala-D-Ala carboxypeptidase activity"/>
    <property type="evidence" value="ECO:0007669"/>
    <property type="project" value="InterPro"/>
</dbReference>
<dbReference type="EMBL" id="CP003219">
    <property type="protein sequence ID" value="AEW92491.1"/>
    <property type="molecule type" value="Genomic_DNA"/>
</dbReference>
<dbReference type="SUPFAM" id="SSF56601">
    <property type="entry name" value="beta-lactamase/transpeptidase-like"/>
    <property type="match status" value="1"/>
</dbReference>
<keyword evidence="12" id="KW-0645">Protease</keyword>
<dbReference type="KEGG" id="scy:SCATT_01200"/>
<evidence type="ECO:0000256" key="6">
    <source>
        <dbReference type="ARBA" id="ARBA00023316"/>
    </source>
</evidence>
<sequence>MSPGTAPPHRAGPPRRVHAARRAAALAVVSAATAALVTVPAAGAHAASPAPPRTSARGGVLVDTGTGRQLWDKGADTARPMASTTKVMTALVVLDRRDPQLGRLVTVKRVYRDYVARMGASTADLRTGDKLTVRQLLYGTMLPSGCDAAYALADAFGSGRTIAARVASFIARMNAEAARLGLRRTHFDSFDGISQHGTNHASPRDLVRLTRYAMGNSLFRTLVRTPRTVQRATDGRVYTWYNTNRLVGSYPGAIGVKTGSGTAAGLCLVFAATRGGRTVVGVLLGDNNRFPDAEHLLDWAFGARHTSRQALPALPAGLRAD</sequence>
<name>F8K302_STREN</name>
<proteinExistence type="inferred from homology"/>
<feature type="active site" description="Proton acceptor" evidence="7">
    <location>
        <position position="86"/>
    </location>
</feature>
<feature type="domain" description="Peptidase S11 D-alanyl-D-alanine carboxypeptidase A N-terminal" evidence="11">
    <location>
        <begin position="48"/>
        <end position="287"/>
    </location>
</feature>
<dbReference type="GO" id="GO:0071555">
    <property type="term" value="P:cell wall organization"/>
    <property type="evidence" value="ECO:0007669"/>
    <property type="project" value="UniProtKB-KW"/>
</dbReference>
<dbReference type="GO" id="GO:0006508">
    <property type="term" value="P:proteolysis"/>
    <property type="evidence" value="ECO:0007669"/>
    <property type="project" value="InterPro"/>
</dbReference>
<dbReference type="RefSeq" id="WP_014140890.1">
    <property type="nucleotide sequence ID" value="NC_016111.1"/>
</dbReference>
<keyword evidence="5" id="KW-0573">Peptidoglycan synthesis</keyword>
<dbReference type="eggNOG" id="COG1686">
    <property type="taxonomic scope" value="Bacteria"/>
</dbReference>
<dbReference type="PRINTS" id="PR00725">
    <property type="entry name" value="DADACBPTASE1"/>
</dbReference>
<evidence type="ECO:0000256" key="2">
    <source>
        <dbReference type="ARBA" id="ARBA00022729"/>
    </source>
</evidence>
<comment type="similarity">
    <text evidence="1 9">Belongs to the peptidase S11 family.</text>
</comment>
<dbReference type="HOGENOM" id="CLU_027070_7_0_11"/>
<dbReference type="STRING" id="1003195.SCATT_01200"/>
<dbReference type="PATRIC" id="fig|1003195.11.peg.1772"/>